<comment type="caution">
    <text evidence="1">The sequence shown here is derived from an EMBL/GenBank/DDBJ whole genome shotgun (WGS) entry which is preliminary data.</text>
</comment>
<accession>A0A699GP13</accession>
<sequence>MSGVEENWRKGPWTSEEDRLLVHHVNVHDKREQSRSLALKAKKKSIDEESLIFGREDEECAMAVRDFKKFFKRR</sequence>
<protein>
    <submittedName>
        <fullName evidence="1">Homeodomain-like protein</fullName>
    </submittedName>
</protein>
<reference evidence="1" key="1">
    <citation type="journal article" date="2019" name="Sci. Rep.">
        <title>Draft genome of Tanacetum cinerariifolium, the natural source of mosquito coil.</title>
        <authorList>
            <person name="Yamashiro T."/>
            <person name="Shiraishi A."/>
            <person name="Satake H."/>
            <person name="Nakayama K."/>
        </authorList>
    </citation>
    <scope>NUCLEOTIDE SEQUENCE</scope>
</reference>
<dbReference type="EMBL" id="BKCJ010024716">
    <property type="protein sequence ID" value="GEV47913.1"/>
    <property type="molecule type" value="Genomic_DNA"/>
</dbReference>
<feature type="non-terminal residue" evidence="1">
    <location>
        <position position="74"/>
    </location>
</feature>
<organism evidence="1">
    <name type="scientific">Tanacetum cinerariifolium</name>
    <name type="common">Dalmatian daisy</name>
    <name type="synonym">Chrysanthemum cinerariifolium</name>
    <dbReference type="NCBI Taxonomy" id="118510"/>
    <lineage>
        <taxon>Eukaryota</taxon>
        <taxon>Viridiplantae</taxon>
        <taxon>Streptophyta</taxon>
        <taxon>Embryophyta</taxon>
        <taxon>Tracheophyta</taxon>
        <taxon>Spermatophyta</taxon>
        <taxon>Magnoliopsida</taxon>
        <taxon>eudicotyledons</taxon>
        <taxon>Gunneridae</taxon>
        <taxon>Pentapetalae</taxon>
        <taxon>asterids</taxon>
        <taxon>campanulids</taxon>
        <taxon>Asterales</taxon>
        <taxon>Asteraceae</taxon>
        <taxon>Asteroideae</taxon>
        <taxon>Anthemideae</taxon>
        <taxon>Anthemidinae</taxon>
        <taxon>Tanacetum</taxon>
    </lineage>
</organism>
<name>A0A699GP13_TANCI</name>
<dbReference type="GO" id="GO:0003677">
    <property type="term" value="F:DNA binding"/>
    <property type="evidence" value="ECO:0007669"/>
    <property type="project" value="UniProtKB-KW"/>
</dbReference>
<keyword evidence="1" id="KW-0238">DNA-binding</keyword>
<dbReference type="AlphaFoldDB" id="A0A699GP13"/>
<gene>
    <name evidence="1" type="ORF">Tci_119890</name>
</gene>
<evidence type="ECO:0000313" key="1">
    <source>
        <dbReference type="EMBL" id="GEV47913.1"/>
    </source>
</evidence>
<proteinExistence type="predicted"/>
<keyword evidence="1" id="KW-0371">Homeobox</keyword>